<feature type="region of interest" description="Disordered" evidence="1">
    <location>
        <begin position="153"/>
        <end position="181"/>
    </location>
</feature>
<dbReference type="InterPro" id="IPR022595">
    <property type="entry name" value="Enc34_ssDNA-bd"/>
</dbReference>
<feature type="compositionally biased region" description="Basic and acidic residues" evidence="1">
    <location>
        <begin position="153"/>
        <end position="162"/>
    </location>
</feature>
<evidence type="ECO:0000313" key="2">
    <source>
        <dbReference type="EMBL" id="SDT85803.1"/>
    </source>
</evidence>
<organism evidence="2 3">
    <name type="scientific">Schaalia radingae</name>
    <dbReference type="NCBI Taxonomy" id="131110"/>
    <lineage>
        <taxon>Bacteria</taxon>
        <taxon>Bacillati</taxon>
        <taxon>Actinomycetota</taxon>
        <taxon>Actinomycetes</taxon>
        <taxon>Actinomycetales</taxon>
        <taxon>Actinomycetaceae</taxon>
        <taxon>Schaalia</taxon>
    </lineage>
</organism>
<dbReference type="Proteomes" id="UP000198976">
    <property type="component" value="Chromosome I"/>
</dbReference>
<keyword evidence="3" id="KW-1185">Reference proteome</keyword>
<dbReference type="Pfam" id="PF10991">
    <property type="entry name" value="Enc34_ssDNA-bd"/>
    <property type="match status" value="1"/>
</dbReference>
<dbReference type="EMBL" id="LT629792">
    <property type="protein sequence ID" value="SDT85803.1"/>
    <property type="molecule type" value="Genomic_DNA"/>
</dbReference>
<dbReference type="SUPFAM" id="SSF50249">
    <property type="entry name" value="Nucleic acid-binding proteins"/>
    <property type="match status" value="1"/>
</dbReference>
<evidence type="ECO:0000313" key="3">
    <source>
        <dbReference type="Proteomes" id="UP000198976"/>
    </source>
</evidence>
<reference evidence="2 3" key="1">
    <citation type="submission" date="2016-10" db="EMBL/GenBank/DDBJ databases">
        <authorList>
            <person name="Varghese N."/>
            <person name="Submissions S."/>
        </authorList>
    </citation>
    <scope>NUCLEOTIDE SEQUENCE [LARGE SCALE GENOMIC DNA]</scope>
    <source>
        <strain evidence="2 3">DSM 9169</strain>
    </source>
</reference>
<gene>
    <name evidence="2" type="ORF">SAMN04489714_0164</name>
</gene>
<dbReference type="InterPro" id="IPR012340">
    <property type="entry name" value="NA-bd_OB-fold"/>
</dbReference>
<name>A0ABY0V4X5_9ACTO</name>
<protein>
    <recommendedName>
        <fullName evidence="4">DUF2815 family protein</fullName>
    </recommendedName>
</protein>
<dbReference type="Gene3D" id="2.40.50.140">
    <property type="entry name" value="Nucleic acid-binding proteins"/>
    <property type="match status" value="1"/>
</dbReference>
<evidence type="ECO:0008006" key="4">
    <source>
        <dbReference type="Google" id="ProtNLM"/>
    </source>
</evidence>
<evidence type="ECO:0000256" key="1">
    <source>
        <dbReference type="SAM" id="MobiDB-lite"/>
    </source>
</evidence>
<accession>A0ABY0V4X5</accession>
<dbReference type="RefSeq" id="WP_092648112.1">
    <property type="nucleotide sequence ID" value="NZ_LT629792.1"/>
</dbReference>
<proteinExistence type="predicted"/>
<feature type="compositionally biased region" description="Acidic residues" evidence="1">
    <location>
        <begin position="163"/>
        <end position="181"/>
    </location>
</feature>
<sequence length="181" mass="19897">MSNNLIVRNCRLSYANVFEPRSFNGSPEKYSASLLIPKGDKTTLNEIKAAIKQAAELGKEKFGPKWEARQLPLRDGDAENKGAEYAGMLFLNAKSSTAPGIVDRHARRIMDPTEVYSGCWANVSVQFYAYNRSGNQGIAVGLGNIQKVRDDESFDGRTRAEDEFTALDDDEAADGLDDLLG</sequence>